<evidence type="ECO:0000313" key="3">
    <source>
        <dbReference type="EMBL" id="NJR77847.1"/>
    </source>
</evidence>
<sequence>MATTTATAVPPVAAREGAPVQRATTFQVSADVHLLSEPTGARAESVRVLRTHLIAQHLRDGRRSLAVCAPAVGAGCSYIAANLAVGLAQTGVKTLLIDGNMRGPGLENYFRPSAGAPGLYDCLSRDDLAVREAIHEDVVPGLSLLFAGQAAPEAQELLGAAGFKALVDACVRDYDLTLIDTPPANSYADARRIASVMRYAMVVARRDKSYVRDVRTLIDELTSDRVRVVGTYLNDI</sequence>
<name>A0ABX1CIM6_9SPHN</name>
<evidence type="ECO:0000256" key="2">
    <source>
        <dbReference type="ARBA" id="ARBA00022840"/>
    </source>
</evidence>
<evidence type="ECO:0000313" key="4">
    <source>
        <dbReference type="Proteomes" id="UP000732399"/>
    </source>
</evidence>
<organism evidence="3 4">
    <name type="scientific">Sphingomonas corticis</name>
    <dbReference type="NCBI Taxonomy" id="2722791"/>
    <lineage>
        <taxon>Bacteria</taxon>
        <taxon>Pseudomonadati</taxon>
        <taxon>Pseudomonadota</taxon>
        <taxon>Alphaproteobacteria</taxon>
        <taxon>Sphingomonadales</taxon>
        <taxon>Sphingomonadaceae</taxon>
        <taxon>Sphingomonas</taxon>
    </lineage>
</organism>
<dbReference type="InterPro" id="IPR005702">
    <property type="entry name" value="Wzc-like_C"/>
</dbReference>
<dbReference type="GO" id="GO:0016301">
    <property type="term" value="F:kinase activity"/>
    <property type="evidence" value="ECO:0007669"/>
    <property type="project" value="UniProtKB-KW"/>
</dbReference>
<proteinExistence type="predicted"/>
<dbReference type="PANTHER" id="PTHR32309:SF31">
    <property type="entry name" value="CAPSULAR EXOPOLYSACCHARIDE FAMILY"/>
    <property type="match status" value="1"/>
</dbReference>
<gene>
    <name evidence="3" type="ORF">HBH26_04345</name>
</gene>
<dbReference type="Proteomes" id="UP000732399">
    <property type="component" value="Unassembled WGS sequence"/>
</dbReference>
<keyword evidence="3" id="KW-0808">Transferase</keyword>
<dbReference type="SUPFAM" id="SSF52540">
    <property type="entry name" value="P-loop containing nucleoside triphosphate hydrolases"/>
    <property type="match status" value="1"/>
</dbReference>
<keyword evidence="1" id="KW-0547">Nucleotide-binding</keyword>
<reference evidence="3 4" key="1">
    <citation type="submission" date="2020-03" db="EMBL/GenBank/DDBJ databases">
        <authorList>
            <person name="Wang L."/>
            <person name="He N."/>
            <person name="Li Y."/>
            <person name="Fang Y."/>
            <person name="Zhang F."/>
        </authorList>
    </citation>
    <scope>NUCLEOTIDE SEQUENCE [LARGE SCALE GENOMIC DNA]</scope>
    <source>
        <strain evidence="3 4">36D10-4-7</strain>
    </source>
</reference>
<dbReference type="InterPro" id="IPR027417">
    <property type="entry name" value="P-loop_NTPase"/>
</dbReference>
<accession>A0ABX1CIM6</accession>
<dbReference type="InterPro" id="IPR050445">
    <property type="entry name" value="Bact_polysacc_biosynth/exp"/>
</dbReference>
<dbReference type="CDD" id="cd05387">
    <property type="entry name" value="BY-kinase"/>
    <property type="match status" value="1"/>
</dbReference>
<comment type="caution">
    <text evidence="3">The sequence shown here is derived from an EMBL/GenBank/DDBJ whole genome shotgun (WGS) entry which is preliminary data.</text>
</comment>
<keyword evidence="2" id="KW-0067">ATP-binding</keyword>
<dbReference type="EMBL" id="JAAVJH010000002">
    <property type="protein sequence ID" value="NJR77847.1"/>
    <property type="molecule type" value="Genomic_DNA"/>
</dbReference>
<protein>
    <submittedName>
        <fullName evidence="3">CpsD/CapB family tyrosine-protein kinase</fullName>
    </submittedName>
</protein>
<dbReference type="PANTHER" id="PTHR32309">
    <property type="entry name" value="TYROSINE-PROTEIN KINASE"/>
    <property type="match status" value="1"/>
</dbReference>
<keyword evidence="3" id="KW-0418">Kinase</keyword>
<dbReference type="Gene3D" id="3.40.50.300">
    <property type="entry name" value="P-loop containing nucleotide triphosphate hydrolases"/>
    <property type="match status" value="1"/>
</dbReference>
<evidence type="ECO:0000256" key="1">
    <source>
        <dbReference type="ARBA" id="ARBA00022741"/>
    </source>
</evidence>
<keyword evidence="4" id="KW-1185">Reference proteome</keyword>
<dbReference type="RefSeq" id="WP_168133360.1">
    <property type="nucleotide sequence ID" value="NZ_JAAVJH010000002.1"/>
</dbReference>